<feature type="region of interest" description="Disordered" evidence="1">
    <location>
        <begin position="350"/>
        <end position="416"/>
    </location>
</feature>
<dbReference type="SUPFAM" id="SSF54495">
    <property type="entry name" value="UBC-like"/>
    <property type="match status" value="1"/>
</dbReference>
<organism evidence="5 6">
    <name type="scientific">Seminavis robusta</name>
    <dbReference type="NCBI Taxonomy" id="568900"/>
    <lineage>
        <taxon>Eukaryota</taxon>
        <taxon>Sar</taxon>
        <taxon>Stramenopiles</taxon>
        <taxon>Ochrophyta</taxon>
        <taxon>Bacillariophyta</taxon>
        <taxon>Bacillariophyceae</taxon>
        <taxon>Bacillariophycidae</taxon>
        <taxon>Naviculales</taxon>
        <taxon>Naviculaceae</taxon>
        <taxon>Seminavis</taxon>
    </lineage>
</organism>
<gene>
    <name evidence="5" type="ORF">SEMRO_583_G170600.1</name>
</gene>
<reference evidence="5" key="1">
    <citation type="submission" date="2020-06" db="EMBL/GenBank/DDBJ databases">
        <authorList>
            <consortium name="Plant Systems Biology data submission"/>
        </authorList>
    </citation>
    <scope>NUCLEOTIDE SEQUENCE</scope>
    <source>
        <strain evidence="5">D6</strain>
    </source>
</reference>
<evidence type="ECO:0000313" key="6">
    <source>
        <dbReference type="Proteomes" id="UP001153069"/>
    </source>
</evidence>
<feature type="transmembrane region" description="Helical" evidence="2">
    <location>
        <begin position="429"/>
        <end position="448"/>
    </location>
</feature>
<accession>A0A9N8E7M5</accession>
<dbReference type="PROSITE" id="PS50127">
    <property type="entry name" value="UBC_2"/>
    <property type="match status" value="1"/>
</dbReference>
<dbReference type="AlphaFoldDB" id="A0A9N8E7M5"/>
<dbReference type="EMBL" id="CAICTM010000582">
    <property type="protein sequence ID" value="CAB9513289.1"/>
    <property type="molecule type" value="Genomic_DNA"/>
</dbReference>
<sequence length="455" mass="50347">MRILAYRILLVIISLSLLFAPTLATSSTDNPSPAASMATSTSTGSASTTKSPSAGLANPSTTTTSTASSTATVMAHEIPKTEENSPTQKQKKKKTKSATTKSSMETASIAKPSKTTTSLSGSKAMFIKRVQSEWKDAVEMGIAYDWVQAKPVKNKSAKKKKKKPKVAFVVTTQEETATLERENSTVDPSNSTITTSQQYMCIGPLGKNLFVWHFSFLGLEGSDFEGGIYHGRIELPTQYPMVPPRVQVWTPSGRFVPRANICLSASSFHPETWNPAAYNMRTIIESLRLHMLTLAMEIGGTNAKPRTRRELARSSRQWKEHVLDKKSYQYSLVDHEKLVLQGVFPEWTPPSLLTENNDNATDNNTPETTAIHSDTDDSDTSTIQSSSTMEKTVQKKKKRKKKKTQKRSHGTGVKRKEEPGLLTRCARILFSRDLLAALLVLVVYYAIFSPERYAI</sequence>
<feature type="compositionally biased region" description="Low complexity" evidence="1">
    <location>
        <begin position="31"/>
        <end position="72"/>
    </location>
</feature>
<dbReference type="InterPro" id="IPR000608">
    <property type="entry name" value="UBC"/>
</dbReference>
<name>A0A9N8E7M5_9STRA</name>
<keyword evidence="3" id="KW-0732">Signal</keyword>
<feature type="region of interest" description="Disordered" evidence="1">
    <location>
        <begin position="25"/>
        <end position="117"/>
    </location>
</feature>
<dbReference type="CDD" id="cd23799">
    <property type="entry name" value="UBCc_UBE2J"/>
    <property type="match status" value="1"/>
</dbReference>
<dbReference type="Gene3D" id="3.10.110.10">
    <property type="entry name" value="Ubiquitin Conjugating Enzyme"/>
    <property type="match status" value="1"/>
</dbReference>
<dbReference type="SMART" id="SM00212">
    <property type="entry name" value="UBCc"/>
    <property type="match status" value="1"/>
</dbReference>
<feature type="signal peptide" evidence="3">
    <location>
        <begin position="1"/>
        <end position="24"/>
    </location>
</feature>
<keyword evidence="2" id="KW-0472">Membrane</keyword>
<comment type="caution">
    <text evidence="5">The sequence shown here is derived from an EMBL/GenBank/DDBJ whole genome shotgun (WGS) entry which is preliminary data.</text>
</comment>
<keyword evidence="6" id="KW-1185">Reference proteome</keyword>
<proteinExistence type="predicted"/>
<feature type="domain" description="UBC core" evidence="4">
    <location>
        <begin position="167"/>
        <end position="329"/>
    </location>
</feature>
<evidence type="ECO:0000313" key="5">
    <source>
        <dbReference type="EMBL" id="CAB9513289.1"/>
    </source>
</evidence>
<protein>
    <submittedName>
        <fullName evidence="5">Enzyme E2 J1</fullName>
    </submittedName>
</protein>
<evidence type="ECO:0000259" key="4">
    <source>
        <dbReference type="PROSITE" id="PS50127"/>
    </source>
</evidence>
<feature type="compositionally biased region" description="Basic residues" evidence="1">
    <location>
        <begin position="394"/>
        <end position="413"/>
    </location>
</feature>
<evidence type="ECO:0000256" key="3">
    <source>
        <dbReference type="SAM" id="SignalP"/>
    </source>
</evidence>
<feature type="compositionally biased region" description="Low complexity" evidence="1">
    <location>
        <begin position="97"/>
        <end position="108"/>
    </location>
</feature>
<dbReference type="Pfam" id="PF00179">
    <property type="entry name" value="UQ_con"/>
    <property type="match status" value="1"/>
</dbReference>
<evidence type="ECO:0000256" key="2">
    <source>
        <dbReference type="SAM" id="Phobius"/>
    </source>
</evidence>
<dbReference type="OrthoDB" id="1158011at2759"/>
<dbReference type="PANTHER" id="PTHR24067">
    <property type="entry name" value="UBIQUITIN-CONJUGATING ENZYME E2"/>
    <property type="match status" value="1"/>
</dbReference>
<keyword evidence="2" id="KW-0812">Transmembrane</keyword>
<keyword evidence="2" id="KW-1133">Transmembrane helix</keyword>
<dbReference type="InterPro" id="IPR016135">
    <property type="entry name" value="UBQ-conjugating_enzyme/RWD"/>
</dbReference>
<evidence type="ECO:0000256" key="1">
    <source>
        <dbReference type="SAM" id="MobiDB-lite"/>
    </source>
</evidence>
<dbReference type="InterPro" id="IPR050113">
    <property type="entry name" value="Ub_conjugating_enzyme"/>
</dbReference>
<dbReference type="Proteomes" id="UP001153069">
    <property type="component" value="Unassembled WGS sequence"/>
</dbReference>
<feature type="chain" id="PRO_5040343934" evidence="3">
    <location>
        <begin position="25"/>
        <end position="455"/>
    </location>
</feature>
<feature type="compositionally biased region" description="Low complexity" evidence="1">
    <location>
        <begin position="354"/>
        <end position="372"/>
    </location>
</feature>